<reference evidence="2" key="2">
    <citation type="submission" date="2021-09" db="EMBL/GenBank/DDBJ databases">
        <authorList>
            <person name="Jia N."/>
            <person name="Wang J."/>
            <person name="Shi W."/>
            <person name="Du L."/>
            <person name="Sun Y."/>
            <person name="Zhan W."/>
            <person name="Jiang J."/>
            <person name="Wang Q."/>
            <person name="Zhang B."/>
            <person name="Ji P."/>
            <person name="Sakyi L.B."/>
            <person name="Cui X."/>
            <person name="Yuan T."/>
            <person name="Jiang B."/>
            <person name="Yang W."/>
            <person name="Lam T.T.-Y."/>
            <person name="Chang Q."/>
            <person name="Ding S."/>
            <person name="Wang X."/>
            <person name="Zhu J."/>
            <person name="Ruan X."/>
            <person name="Zhao L."/>
            <person name="Wei J."/>
            <person name="Que T."/>
            <person name="Du C."/>
            <person name="Cheng J."/>
            <person name="Dai P."/>
            <person name="Han X."/>
            <person name="Huang E."/>
            <person name="Gao Y."/>
            <person name="Liu J."/>
            <person name="Shao H."/>
            <person name="Ye R."/>
            <person name="Li L."/>
            <person name="Wei W."/>
            <person name="Wang X."/>
            <person name="Wang C."/>
            <person name="Huo Q."/>
            <person name="Li W."/>
            <person name="Guo W."/>
            <person name="Chen H."/>
            <person name="Chen S."/>
            <person name="Zhou L."/>
            <person name="Zhou L."/>
            <person name="Ni X."/>
            <person name="Tian J."/>
            <person name="Zhou Y."/>
            <person name="Sheng Y."/>
            <person name="Liu T."/>
            <person name="Pan Y."/>
            <person name="Xia L."/>
            <person name="Li J."/>
            <person name="Zhao F."/>
            <person name="Cao W."/>
        </authorList>
    </citation>
    <scope>NUCLEOTIDE SEQUENCE</scope>
    <source>
        <strain evidence="2">Rmic-2018</strain>
        <tissue evidence="2">Larvae</tissue>
    </source>
</reference>
<feature type="compositionally biased region" description="Basic and acidic residues" evidence="1">
    <location>
        <begin position="298"/>
        <end position="317"/>
    </location>
</feature>
<proteinExistence type="predicted"/>
<protein>
    <submittedName>
        <fullName evidence="2">Uncharacterized protein</fullName>
    </submittedName>
</protein>
<comment type="caution">
    <text evidence="2">The sequence shown here is derived from an EMBL/GenBank/DDBJ whole genome shotgun (WGS) entry which is preliminary data.</text>
</comment>
<evidence type="ECO:0000256" key="1">
    <source>
        <dbReference type="SAM" id="MobiDB-lite"/>
    </source>
</evidence>
<reference evidence="2" key="1">
    <citation type="journal article" date="2020" name="Cell">
        <title>Large-Scale Comparative Analyses of Tick Genomes Elucidate Their Genetic Diversity and Vector Capacities.</title>
        <authorList>
            <consortium name="Tick Genome and Microbiome Consortium (TIGMIC)"/>
            <person name="Jia N."/>
            <person name="Wang J."/>
            <person name="Shi W."/>
            <person name="Du L."/>
            <person name="Sun Y."/>
            <person name="Zhan W."/>
            <person name="Jiang J.F."/>
            <person name="Wang Q."/>
            <person name="Zhang B."/>
            <person name="Ji P."/>
            <person name="Bell-Sakyi L."/>
            <person name="Cui X.M."/>
            <person name="Yuan T.T."/>
            <person name="Jiang B.G."/>
            <person name="Yang W.F."/>
            <person name="Lam T.T."/>
            <person name="Chang Q.C."/>
            <person name="Ding S.J."/>
            <person name="Wang X.J."/>
            <person name="Zhu J.G."/>
            <person name="Ruan X.D."/>
            <person name="Zhao L."/>
            <person name="Wei J.T."/>
            <person name="Ye R.Z."/>
            <person name="Que T.C."/>
            <person name="Du C.H."/>
            <person name="Zhou Y.H."/>
            <person name="Cheng J.X."/>
            <person name="Dai P.F."/>
            <person name="Guo W.B."/>
            <person name="Han X.H."/>
            <person name="Huang E.J."/>
            <person name="Li L.F."/>
            <person name="Wei W."/>
            <person name="Gao Y.C."/>
            <person name="Liu J.Z."/>
            <person name="Shao H.Z."/>
            <person name="Wang X."/>
            <person name="Wang C.C."/>
            <person name="Yang T.C."/>
            <person name="Huo Q.B."/>
            <person name="Li W."/>
            <person name="Chen H.Y."/>
            <person name="Chen S.E."/>
            <person name="Zhou L.G."/>
            <person name="Ni X.B."/>
            <person name="Tian J.H."/>
            <person name="Sheng Y."/>
            <person name="Liu T."/>
            <person name="Pan Y.S."/>
            <person name="Xia L.Y."/>
            <person name="Li J."/>
            <person name="Zhao F."/>
            <person name="Cao W.C."/>
        </authorList>
    </citation>
    <scope>NUCLEOTIDE SEQUENCE</scope>
    <source>
        <strain evidence="2">Rmic-2018</strain>
    </source>
</reference>
<keyword evidence="3" id="KW-1185">Reference proteome</keyword>
<dbReference type="EMBL" id="JABSTU010000004">
    <property type="protein sequence ID" value="KAH8033695.1"/>
    <property type="molecule type" value="Genomic_DNA"/>
</dbReference>
<evidence type="ECO:0000313" key="3">
    <source>
        <dbReference type="Proteomes" id="UP000821866"/>
    </source>
</evidence>
<gene>
    <name evidence="2" type="ORF">HPB51_015475</name>
</gene>
<dbReference type="AlphaFoldDB" id="A0A9J6EHH7"/>
<feature type="compositionally biased region" description="Basic and acidic residues" evidence="1">
    <location>
        <begin position="263"/>
        <end position="290"/>
    </location>
</feature>
<dbReference type="Proteomes" id="UP000821866">
    <property type="component" value="Chromosome 2"/>
</dbReference>
<evidence type="ECO:0000313" key="2">
    <source>
        <dbReference type="EMBL" id="KAH8033695.1"/>
    </source>
</evidence>
<feature type="region of interest" description="Disordered" evidence="1">
    <location>
        <begin position="238"/>
        <end position="335"/>
    </location>
</feature>
<organism evidence="2 3">
    <name type="scientific">Rhipicephalus microplus</name>
    <name type="common">Cattle tick</name>
    <name type="synonym">Boophilus microplus</name>
    <dbReference type="NCBI Taxonomy" id="6941"/>
    <lineage>
        <taxon>Eukaryota</taxon>
        <taxon>Metazoa</taxon>
        <taxon>Ecdysozoa</taxon>
        <taxon>Arthropoda</taxon>
        <taxon>Chelicerata</taxon>
        <taxon>Arachnida</taxon>
        <taxon>Acari</taxon>
        <taxon>Parasitiformes</taxon>
        <taxon>Ixodida</taxon>
        <taxon>Ixodoidea</taxon>
        <taxon>Ixodidae</taxon>
        <taxon>Rhipicephalinae</taxon>
        <taxon>Rhipicephalus</taxon>
        <taxon>Boophilus</taxon>
    </lineage>
</organism>
<name>A0A9J6EHH7_RHIMP</name>
<feature type="compositionally biased region" description="Basic and acidic residues" evidence="1">
    <location>
        <begin position="134"/>
        <end position="145"/>
    </location>
</feature>
<accession>A0A9J6EHH7</accession>
<feature type="compositionally biased region" description="Polar residues" evidence="1">
    <location>
        <begin position="319"/>
        <end position="329"/>
    </location>
</feature>
<sequence>MIRANFVHNYNGAALEAHRIRTSHAVIVRFNGNKVPANVMYCGALIRCRIYRQHKEVCKTCGQLGHRRSHPTGTGNCAKKFKTLFLLRRHEHERKTGTERARKFGQSKIRFSGKDDFPVLLKSAQRECSNSRSESTERARSREHSANCNRQRSLSRDRAWTDVVQGGAKSKTDAKTRQPSRTPARKPRNDPLTAKMLQLESTSELMQEFMRQQQETTTSRICDTHLARAPVGQAVECKRSTNNDARPIGRDGCATTNTAAPKDGQDPQEKERPSRLDERVGQGRGPEHGQRCRLNRIRLADLKVALQEHRGPRRAELQRQIQDNLQPTKQARRSH</sequence>
<feature type="region of interest" description="Disordered" evidence="1">
    <location>
        <begin position="127"/>
        <end position="193"/>
    </location>
</feature>